<keyword evidence="1" id="KW-1185">Reference proteome</keyword>
<feature type="non-terminal residue" evidence="2">
    <location>
        <position position="1"/>
    </location>
</feature>
<organism evidence="1 2">
    <name type="scientific">Octopus sinensis</name>
    <name type="common">East Asian common octopus</name>
    <dbReference type="NCBI Taxonomy" id="2607531"/>
    <lineage>
        <taxon>Eukaryota</taxon>
        <taxon>Metazoa</taxon>
        <taxon>Spiralia</taxon>
        <taxon>Lophotrochozoa</taxon>
        <taxon>Mollusca</taxon>
        <taxon>Cephalopoda</taxon>
        <taxon>Coleoidea</taxon>
        <taxon>Octopodiformes</taxon>
        <taxon>Octopoda</taxon>
        <taxon>Incirrata</taxon>
        <taxon>Octopodidae</taxon>
        <taxon>Octopus</taxon>
    </lineage>
</organism>
<name>A0A7E6EH81_9MOLL</name>
<protein>
    <submittedName>
        <fullName evidence="2">Uncharacterized protein LOC115227718</fullName>
    </submittedName>
</protein>
<dbReference type="PANTHER" id="PTHR20875">
    <property type="entry name" value="EF-HAND CALCIUM-BINDING DOMAIN-CONTAINING PROTEIN 6-RELATED"/>
    <property type="match status" value="1"/>
</dbReference>
<dbReference type="InterPro" id="IPR052603">
    <property type="entry name" value="EFCB6"/>
</dbReference>
<dbReference type="RefSeq" id="XP_036354609.1">
    <property type="nucleotide sequence ID" value="XM_036498716.1"/>
</dbReference>
<dbReference type="PANTHER" id="PTHR20875:SF0">
    <property type="entry name" value="GH12158P"/>
    <property type="match status" value="1"/>
</dbReference>
<gene>
    <name evidence="2" type="primary">LOC115227718</name>
</gene>
<reference evidence="2" key="1">
    <citation type="submission" date="2025-08" db="UniProtKB">
        <authorList>
            <consortium name="RefSeq"/>
        </authorList>
    </citation>
    <scope>IDENTIFICATION</scope>
</reference>
<proteinExistence type="predicted"/>
<dbReference type="AlphaFoldDB" id="A0A7E6EH81"/>
<evidence type="ECO:0000313" key="1">
    <source>
        <dbReference type="Proteomes" id="UP000515154"/>
    </source>
</evidence>
<dbReference type="Gene3D" id="1.10.238.10">
    <property type="entry name" value="EF-hand"/>
    <property type="match status" value="1"/>
</dbReference>
<evidence type="ECO:0000313" key="2">
    <source>
        <dbReference type="RefSeq" id="XP_036354609.1"/>
    </source>
</evidence>
<dbReference type="SUPFAM" id="SSF47473">
    <property type="entry name" value="EF-hand"/>
    <property type="match status" value="1"/>
</dbReference>
<dbReference type="InterPro" id="IPR011992">
    <property type="entry name" value="EF-hand-dom_pair"/>
</dbReference>
<sequence length="127" mass="14440">SRNIRISEFMEKFDKLNHGIISKSEFCRALDSSNIKLNSNQLASIFTTQRRLDLVPMFKDFDVNNVGSISRPQFDRSLSLLGLSPILCRDTQEIVQKMFGKKVGGREDIDYVGFCEKINQLAGFCPT</sequence>
<accession>A0A7E6EH81</accession>
<dbReference type="KEGG" id="osn:115227718"/>
<dbReference type="Proteomes" id="UP000515154">
    <property type="component" value="Unplaced"/>
</dbReference>